<name>A0A0P0NVE9_9CAUL</name>
<keyword evidence="3" id="KW-1185">Reference proteome</keyword>
<evidence type="ECO:0000313" key="3">
    <source>
        <dbReference type="Proteomes" id="UP000056905"/>
    </source>
</evidence>
<dbReference type="KEGG" id="chq:AQ619_00180"/>
<dbReference type="AlphaFoldDB" id="A0A0P0NVE9"/>
<dbReference type="RefSeq" id="WP_062142583.1">
    <property type="nucleotide sequence ID" value="NZ_CP013002.1"/>
</dbReference>
<dbReference type="InterPro" id="IPR021330">
    <property type="entry name" value="DUF2939"/>
</dbReference>
<dbReference type="STRING" id="69395.AQ619_00180"/>
<organism evidence="2 3">
    <name type="scientific">Caulobacter henricii</name>
    <dbReference type="NCBI Taxonomy" id="69395"/>
    <lineage>
        <taxon>Bacteria</taxon>
        <taxon>Pseudomonadati</taxon>
        <taxon>Pseudomonadota</taxon>
        <taxon>Alphaproteobacteria</taxon>
        <taxon>Caulobacterales</taxon>
        <taxon>Caulobacteraceae</taxon>
        <taxon>Caulobacter</taxon>
    </lineage>
</organism>
<sequence length="170" mass="18264">MRIKALLALTVATLSLSACATADRYDAAGDVHALLTAIRDRDRAAFDARVDRQALKYALEARLLEEARKRKPDNSLMALAAALAGPVADLAGEALIRPETFRAAANYYGYTPDKPLPGRVAIAAALRPAGDGRVCAAKKDGPCLLTFTREGSVWRLSGFDPEAANLHFKR</sequence>
<evidence type="ECO:0000313" key="2">
    <source>
        <dbReference type="EMBL" id="ALL11912.1"/>
    </source>
</evidence>
<evidence type="ECO:0008006" key="4">
    <source>
        <dbReference type="Google" id="ProtNLM"/>
    </source>
</evidence>
<dbReference type="OrthoDB" id="7186940at2"/>
<dbReference type="Pfam" id="PF11159">
    <property type="entry name" value="DUF2939"/>
    <property type="match status" value="1"/>
</dbReference>
<keyword evidence="1" id="KW-0732">Signal</keyword>
<proteinExistence type="predicted"/>
<gene>
    <name evidence="2" type="ORF">AQ619_00180</name>
</gene>
<reference evidence="2 3" key="1">
    <citation type="submission" date="2015-10" db="EMBL/GenBank/DDBJ databases">
        <title>Conservation of the essential genome among Caulobacter and Brevundimonas species.</title>
        <authorList>
            <person name="Scott D."/>
            <person name="Ely B."/>
        </authorList>
    </citation>
    <scope>NUCLEOTIDE SEQUENCE [LARGE SCALE GENOMIC DNA]</scope>
    <source>
        <strain evidence="2 3">CB4</strain>
    </source>
</reference>
<feature type="signal peptide" evidence="1">
    <location>
        <begin position="1"/>
        <end position="20"/>
    </location>
</feature>
<protein>
    <recommendedName>
        <fullName evidence="4">DUF2939 domain-containing protein</fullName>
    </recommendedName>
</protein>
<accession>A0A0P0NVE9</accession>
<evidence type="ECO:0000256" key="1">
    <source>
        <dbReference type="SAM" id="SignalP"/>
    </source>
</evidence>
<feature type="chain" id="PRO_5006052388" description="DUF2939 domain-containing protein" evidence="1">
    <location>
        <begin position="21"/>
        <end position="170"/>
    </location>
</feature>
<dbReference type="Proteomes" id="UP000056905">
    <property type="component" value="Chromosome"/>
</dbReference>
<dbReference type="EMBL" id="CP013002">
    <property type="protein sequence ID" value="ALL11912.1"/>
    <property type="molecule type" value="Genomic_DNA"/>
</dbReference>
<dbReference type="PROSITE" id="PS51257">
    <property type="entry name" value="PROKAR_LIPOPROTEIN"/>
    <property type="match status" value="1"/>
</dbReference>